<dbReference type="KEGG" id="bhu:bhn_I2336"/>
<evidence type="ECO:0000259" key="7">
    <source>
        <dbReference type="Pfam" id="PF04316"/>
    </source>
</evidence>
<keyword evidence="5" id="KW-0805">Transcription regulation</keyword>
<gene>
    <name evidence="8" type="ORF">bhn_I2336</name>
</gene>
<evidence type="ECO:0000256" key="1">
    <source>
        <dbReference type="ARBA" id="ARBA00005322"/>
    </source>
</evidence>
<keyword evidence="8" id="KW-0969">Cilium</keyword>
<accession>A0A1D9P497</accession>
<keyword evidence="4" id="KW-1005">Bacterial flagellum biogenesis</keyword>
<comment type="similarity">
    <text evidence="1">Belongs to the FlgM family.</text>
</comment>
<keyword evidence="8" id="KW-0966">Cell projection</keyword>
<dbReference type="Pfam" id="PF04316">
    <property type="entry name" value="FlgM"/>
    <property type="match status" value="1"/>
</dbReference>
<dbReference type="InterPro" id="IPR031316">
    <property type="entry name" value="FlgM_C"/>
</dbReference>
<dbReference type="GO" id="GO:0045892">
    <property type="term" value="P:negative regulation of DNA-templated transcription"/>
    <property type="evidence" value="ECO:0007669"/>
    <property type="project" value="InterPro"/>
</dbReference>
<evidence type="ECO:0000256" key="4">
    <source>
        <dbReference type="ARBA" id="ARBA00022795"/>
    </source>
</evidence>
<dbReference type="InterPro" id="IPR035890">
    <property type="entry name" value="Anti-sigma-28_factor_FlgM_sf"/>
</dbReference>
<keyword evidence="3" id="KW-0678">Repressor</keyword>
<dbReference type="AlphaFoldDB" id="A0A1D9P497"/>
<dbReference type="OrthoDB" id="1767600at2"/>
<keyword evidence="8" id="KW-0282">Flagellum</keyword>
<name>A0A1D9P497_9FIRM</name>
<proteinExistence type="inferred from homology"/>
<dbReference type="RefSeq" id="WP_071176979.1">
    <property type="nucleotide sequence ID" value="NZ_CP017831.1"/>
</dbReference>
<dbReference type="GO" id="GO:0044781">
    <property type="term" value="P:bacterial-type flagellum organization"/>
    <property type="evidence" value="ECO:0007669"/>
    <property type="project" value="UniProtKB-KW"/>
</dbReference>
<reference evidence="9" key="1">
    <citation type="submission" date="2016-10" db="EMBL/GenBank/DDBJ databases">
        <title>The complete genome sequence of the rumen bacterium Butyrivibrio hungatei MB2003.</title>
        <authorList>
            <person name="Palevich N."/>
            <person name="Kelly W.J."/>
            <person name="Leahy S.C."/>
            <person name="Altermann E."/>
            <person name="Rakonjac J."/>
            <person name="Attwood G.T."/>
        </authorList>
    </citation>
    <scope>NUCLEOTIDE SEQUENCE [LARGE SCALE GENOMIC DNA]</scope>
    <source>
        <strain evidence="9">MB2003</strain>
    </source>
</reference>
<dbReference type="InterPro" id="IPR007412">
    <property type="entry name" value="FlgM"/>
</dbReference>
<dbReference type="Proteomes" id="UP000179284">
    <property type="component" value="Chromosome I"/>
</dbReference>
<dbReference type="EMBL" id="CP017831">
    <property type="protein sequence ID" value="AOZ97369.1"/>
    <property type="molecule type" value="Genomic_DNA"/>
</dbReference>
<evidence type="ECO:0000256" key="2">
    <source>
        <dbReference type="ARBA" id="ARBA00017823"/>
    </source>
</evidence>
<sequence>MRIEAYSQVQQIYSNNKVNKTQAAKKTNDIRDTVSFSSIGKDIQVAKQAVSATPDVREDVVASLKAAIKNGTYNVSGEAFADKLLAKYEEASELS</sequence>
<evidence type="ECO:0000256" key="3">
    <source>
        <dbReference type="ARBA" id="ARBA00022491"/>
    </source>
</evidence>
<protein>
    <recommendedName>
        <fullName evidence="2">Negative regulator of flagellin synthesis</fullName>
    </recommendedName>
</protein>
<dbReference type="SUPFAM" id="SSF101498">
    <property type="entry name" value="Anti-sigma factor FlgM"/>
    <property type="match status" value="1"/>
</dbReference>
<organism evidence="8 9">
    <name type="scientific">Butyrivibrio hungatei</name>
    <dbReference type="NCBI Taxonomy" id="185008"/>
    <lineage>
        <taxon>Bacteria</taxon>
        <taxon>Bacillati</taxon>
        <taxon>Bacillota</taxon>
        <taxon>Clostridia</taxon>
        <taxon>Lachnospirales</taxon>
        <taxon>Lachnospiraceae</taxon>
        <taxon>Butyrivibrio</taxon>
    </lineage>
</organism>
<evidence type="ECO:0000256" key="6">
    <source>
        <dbReference type="ARBA" id="ARBA00023163"/>
    </source>
</evidence>
<dbReference type="NCBIfam" id="TIGR03824">
    <property type="entry name" value="FlgM_jcvi"/>
    <property type="match status" value="1"/>
</dbReference>
<evidence type="ECO:0000256" key="5">
    <source>
        <dbReference type="ARBA" id="ARBA00023015"/>
    </source>
</evidence>
<keyword evidence="9" id="KW-1185">Reference proteome</keyword>
<keyword evidence="6" id="KW-0804">Transcription</keyword>
<evidence type="ECO:0000313" key="9">
    <source>
        <dbReference type="Proteomes" id="UP000179284"/>
    </source>
</evidence>
<evidence type="ECO:0000313" key="8">
    <source>
        <dbReference type="EMBL" id="AOZ97369.1"/>
    </source>
</evidence>
<feature type="domain" description="Anti-sigma-28 factor FlgM C-terminal" evidence="7">
    <location>
        <begin position="32"/>
        <end position="85"/>
    </location>
</feature>